<evidence type="ECO:0000256" key="1">
    <source>
        <dbReference type="ARBA" id="ARBA00022737"/>
    </source>
</evidence>
<dbReference type="Pfam" id="PF23282">
    <property type="entry name" value="WHD_ROQ1"/>
    <property type="match status" value="1"/>
</dbReference>
<gene>
    <name evidence="3" type="ORF">LC_TR1301_c1_g1_i1_g.4552</name>
</gene>
<keyword evidence="1" id="KW-0677">Repeat</keyword>
<dbReference type="EMBL" id="GEVK01007128">
    <property type="protein sequence ID" value="JAU45704.1"/>
    <property type="molecule type" value="Transcribed_RNA"/>
</dbReference>
<organism evidence="3">
    <name type="scientific">Noccaea caerulescens</name>
    <name type="common">Alpine penny-cress</name>
    <name type="synonym">Thlaspi caerulescens</name>
    <dbReference type="NCBI Taxonomy" id="107243"/>
    <lineage>
        <taxon>Eukaryota</taxon>
        <taxon>Viridiplantae</taxon>
        <taxon>Streptophyta</taxon>
        <taxon>Embryophyta</taxon>
        <taxon>Tracheophyta</taxon>
        <taxon>Spermatophyta</taxon>
        <taxon>Magnoliopsida</taxon>
        <taxon>eudicotyledons</taxon>
        <taxon>Gunneridae</taxon>
        <taxon>Pentapetalae</taxon>
        <taxon>rosids</taxon>
        <taxon>malvids</taxon>
        <taxon>Brassicales</taxon>
        <taxon>Brassicaceae</taxon>
        <taxon>Coluteocarpeae</taxon>
        <taxon>Noccaea</taxon>
    </lineage>
</organism>
<dbReference type="PANTHER" id="PTHR11017">
    <property type="entry name" value="LEUCINE-RICH REPEAT-CONTAINING PROTEIN"/>
    <property type="match status" value="1"/>
</dbReference>
<proteinExistence type="predicted"/>
<sequence length="178" mass="20013">MNKAEQESALPRLRTILNEDVRNVLRVGYDGLHEKDRSIFLHIACLFNGENVDYVKQLLSSSGLDVNFGIEVLSRCKLTIMMHSLLQQLGREVVCEQSIDEPGKRQFLGDASEIYDVLVDNTGSGPVLGISLDISKFNEWFLNERCFGGMHNLKFYKSSLSKEDQTELHYPGGLLSAS</sequence>
<dbReference type="AlphaFoldDB" id="A0A1J3FSY3"/>
<reference evidence="3" key="1">
    <citation type="submission" date="2016-07" db="EMBL/GenBank/DDBJ databases">
        <title>De novo transcriptome assembly of four accessions of the metal hyperaccumulator plant Noccaea caerulescens.</title>
        <authorList>
            <person name="Blande D."/>
            <person name="Halimaa P."/>
            <person name="Tervahauta A.I."/>
            <person name="Aarts M.G."/>
            <person name="Karenlampi S.O."/>
        </authorList>
    </citation>
    <scope>NUCLEOTIDE SEQUENCE</scope>
</reference>
<dbReference type="InterPro" id="IPR036390">
    <property type="entry name" value="WH_DNA-bd_sf"/>
</dbReference>
<protein>
    <submittedName>
        <fullName evidence="3">Putative disease resistance protein</fullName>
    </submittedName>
</protein>
<dbReference type="SUPFAM" id="SSF46785">
    <property type="entry name" value="Winged helix' DNA-binding domain"/>
    <property type="match status" value="1"/>
</dbReference>
<evidence type="ECO:0000313" key="3">
    <source>
        <dbReference type="EMBL" id="JAU45704.1"/>
    </source>
</evidence>
<feature type="domain" description="Disease resistance protein Roq1-like winged-helix" evidence="2">
    <location>
        <begin position="34"/>
        <end position="98"/>
    </location>
</feature>
<dbReference type="InterPro" id="IPR058192">
    <property type="entry name" value="WHD_ROQ1-like"/>
</dbReference>
<accession>A0A1J3FSY3</accession>
<evidence type="ECO:0000259" key="2">
    <source>
        <dbReference type="Pfam" id="PF23282"/>
    </source>
</evidence>
<name>A0A1J3FSY3_NOCCA</name>
<dbReference type="GO" id="GO:0006952">
    <property type="term" value="P:defense response"/>
    <property type="evidence" value="ECO:0007669"/>
    <property type="project" value="InterPro"/>
</dbReference>
<dbReference type="InterPro" id="IPR044974">
    <property type="entry name" value="Disease_R_plants"/>
</dbReference>
<dbReference type="PANTHER" id="PTHR11017:SF275">
    <property type="entry name" value="DISEASE RESISTANCE PROTEIN (TIR-NBS-LRR CLASS) FAMILY"/>
    <property type="match status" value="1"/>
</dbReference>